<reference evidence="6" key="1">
    <citation type="submission" date="2012-04" db="EMBL/GenBank/DDBJ databases">
        <title>The Genome Sequence of Loa loa.</title>
        <authorList>
            <consortium name="The Broad Institute Genome Sequencing Platform"/>
            <consortium name="Broad Institute Genome Sequencing Center for Infectious Disease"/>
            <person name="Nutman T.B."/>
            <person name="Fink D.L."/>
            <person name="Russ C."/>
            <person name="Young S."/>
            <person name="Zeng Q."/>
            <person name="Gargeya S."/>
            <person name="Alvarado L."/>
            <person name="Berlin A."/>
            <person name="Chapman S.B."/>
            <person name="Chen Z."/>
            <person name="Freedman E."/>
            <person name="Gellesch M."/>
            <person name="Goldberg J."/>
            <person name="Griggs A."/>
            <person name="Gujja S."/>
            <person name="Heilman E.R."/>
            <person name="Heiman D."/>
            <person name="Howarth C."/>
            <person name="Mehta T."/>
            <person name="Neiman D."/>
            <person name="Pearson M."/>
            <person name="Roberts A."/>
            <person name="Saif S."/>
            <person name="Shea T."/>
            <person name="Shenoy N."/>
            <person name="Sisk P."/>
            <person name="Stolte C."/>
            <person name="Sykes S."/>
            <person name="White J."/>
            <person name="Yandava C."/>
            <person name="Haas B."/>
            <person name="Henn M.R."/>
            <person name="Nusbaum C."/>
            <person name="Birren B."/>
        </authorList>
    </citation>
    <scope>NUCLEOTIDE SEQUENCE [LARGE SCALE GENOMIC DNA]</scope>
</reference>
<dbReference type="GO" id="GO:0004830">
    <property type="term" value="F:tryptophan-tRNA ligase activity"/>
    <property type="evidence" value="ECO:0007669"/>
    <property type="project" value="TreeGrafter"/>
</dbReference>
<dbReference type="InterPro" id="IPR001412">
    <property type="entry name" value="aa-tRNA-synth_I_CS"/>
</dbReference>
<dbReference type="PROSITE" id="PS00178">
    <property type="entry name" value="AA_TRNA_LIGASE_I"/>
    <property type="match status" value="1"/>
</dbReference>
<proteinExistence type="predicted"/>
<evidence type="ECO:0000256" key="4">
    <source>
        <dbReference type="ARBA" id="ARBA00023146"/>
    </source>
</evidence>
<keyword evidence="4" id="KW-0030">Aminoacyl-tRNA synthetase</keyword>
<organism evidence="6 7">
    <name type="scientific">Loa loa</name>
    <name type="common">Eye worm</name>
    <name type="synonym">Filaria loa</name>
    <dbReference type="NCBI Taxonomy" id="7209"/>
    <lineage>
        <taxon>Eukaryota</taxon>
        <taxon>Metazoa</taxon>
        <taxon>Ecdysozoa</taxon>
        <taxon>Nematoda</taxon>
        <taxon>Chromadorea</taxon>
        <taxon>Rhabditida</taxon>
        <taxon>Spirurina</taxon>
        <taxon>Spiruromorpha</taxon>
        <taxon>Filarioidea</taxon>
        <taxon>Onchocercidae</taxon>
        <taxon>Loa</taxon>
    </lineage>
</organism>
<evidence type="ECO:0000256" key="3">
    <source>
        <dbReference type="ARBA" id="ARBA00022840"/>
    </source>
</evidence>
<dbReference type="SUPFAM" id="SSF52374">
    <property type="entry name" value="Nucleotidylyl transferase"/>
    <property type="match status" value="1"/>
</dbReference>
<dbReference type="STRING" id="7209.A0A1I7VRA7"/>
<keyword evidence="3" id="KW-0067">ATP-binding</keyword>
<dbReference type="WBParaSite" id="EN70_5413">
    <property type="protein sequence ID" value="EN70_5413"/>
    <property type="gene ID" value="EN70_5413"/>
</dbReference>
<keyword evidence="1" id="KW-0436">Ligase</keyword>
<evidence type="ECO:0000313" key="7">
    <source>
        <dbReference type="WBParaSite" id="EN70_5413"/>
    </source>
</evidence>
<dbReference type="AlphaFoldDB" id="A0A1I7VRA7"/>
<reference evidence="7" key="2">
    <citation type="submission" date="2016-11" db="UniProtKB">
        <authorList>
            <consortium name="WormBaseParasite"/>
        </authorList>
    </citation>
    <scope>IDENTIFICATION</scope>
</reference>
<evidence type="ECO:0000256" key="5">
    <source>
        <dbReference type="ARBA" id="ARBA00030268"/>
    </source>
</evidence>
<dbReference type="GO" id="GO:0005737">
    <property type="term" value="C:cytoplasm"/>
    <property type="evidence" value="ECO:0007669"/>
    <property type="project" value="TreeGrafter"/>
</dbReference>
<dbReference type="GO" id="GO:0006436">
    <property type="term" value="P:tryptophanyl-tRNA aminoacylation"/>
    <property type="evidence" value="ECO:0007669"/>
    <property type="project" value="TreeGrafter"/>
</dbReference>
<accession>A0A1I7VRA7</accession>
<name>A0A1I7VRA7_LOALO</name>
<dbReference type="GO" id="GO:0005524">
    <property type="term" value="F:ATP binding"/>
    <property type="evidence" value="ECO:0007669"/>
    <property type="project" value="UniProtKB-KW"/>
</dbReference>
<sequence length="151" mass="17352">MDSNELIAVVTDKEAPVVNNSLKSESEQMIEEKVEKDENDDLVTPWDVTASSKKGIDYDKLIAKFGCYRITEDLINRFERITGQKAHPMLRRGLFFAHRDLSLILDRLEQKKPFYLYTGRGPSSGSLHLGHLIPFVFTKWLQDVFDVLSSF</sequence>
<dbReference type="InterPro" id="IPR014729">
    <property type="entry name" value="Rossmann-like_a/b/a_fold"/>
</dbReference>
<evidence type="ECO:0000313" key="6">
    <source>
        <dbReference type="Proteomes" id="UP000095285"/>
    </source>
</evidence>
<protein>
    <recommendedName>
        <fullName evidence="5">Tryptophanyl-tRNA synthetase</fullName>
    </recommendedName>
</protein>
<dbReference type="PANTHER" id="PTHR10055:SF1">
    <property type="entry name" value="TRYPTOPHAN--TRNA LIGASE, CYTOPLASMIC"/>
    <property type="match status" value="1"/>
</dbReference>
<keyword evidence="6" id="KW-1185">Reference proteome</keyword>
<dbReference type="Gene3D" id="3.40.50.620">
    <property type="entry name" value="HUPs"/>
    <property type="match status" value="1"/>
</dbReference>
<evidence type="ECO:0000256" key="1">
    <source>
        <dbReference type="ARBA" id="ARBA00022598"/>
    </source>
</evidence>
<dbReference type="Proteomes" id="UP000095285">
    <property type="component" value="Unassembled WGS sequence"/>
</dbReference>
<keyword evidence="2" id="KW-0547">Nucleotide-binding</keyword>
<dbReference type="PANTHER" id="PTHR10055">
    <property type="entry name" value="TRYPTOPHANYL-TRNA SYNTHETASE"/>
    <property type="match status" value="1"/>
</dbReference>
<evidence type="ECO:0000256" key="2">
    <source>
        <dbReference type="ARBA" id="ARBA00022741"/>
    </source>
</evidence>